<feature type="compositionally biased region" description="Basic and acidic residues" evidence="2">
    <location>
        <begin position="580"/>
        <end position="589"/>
    </location>
</feature>
<feature type="region of interest" description="Disordered" evidence="2">
    <location>
        <begin position="394"/>
        <end position="422"/>
    </location>
</feature>
<accession>A0A6A6FA43</accession>
<evidence type="ECO:0000256" key="1">
    <source>
        <dbReference type="SAM" id="Coils"/>
    </source>
</evidence>
<sequence length="850" mass="94295">MLPHSIVDPFRGPTTESQTVGARQQEPQARQERHSADRNKCIMAATEPVVPSQATSYQREHLDSKIRLQPALTPVNTIRSNSSLATDTVSEYSETKSACEDQSIVLHTRQVSPSSTPAKGPSKGILQLPRPRSPSAGGGRTDKQKRAHFDEHLLDLDAAIRRVATDPSHLHSASPDSLHWQAFAPQTASHWDESVDEKDVYVHQRWTIEDSYDPSGGHIKEAAQNGSEFDADDNGHGPSQEPDDKTSIYSDVDQVPDLADSVESPAWRRSAPRGSASLEVCTSDEARSAEQGSDQPDDTSTQPDTDIDTDLTRDASIPRLQFLELWDERDFMPQERMYTMPSITEESLRTYEAEAETYPEATFGQGADSFPAYQEPECLSVSGTADLGLERIPSETRSAPAPTDRRGRRMTKAEHHPRHSSLTEVHRIKDRVRRPSFVSTKASPARPAMATVSVKTAESPCLNPVYAHPGARYMSGDHHKEPVKTAQTINSGLGTYKMMWEEEQFSSSGESSGTMLGKSLSDEHLPPTGSNSDDRLVAPTPMMEKVRSRLTAWTWERQQSPEKSSGWMPLLDTAGQRRVMTSDHSDSHELPPGPPNTALHSEEPSRPHSPGKSSIEEDNEPEQPIELRSRRVIATKPTCKPQTAHQTRASSPVNNDDLGPPRRNSLPASPTIPRQLSNLALEDLRFESHRDSVEITRGHMWIEGLDHRNRERPNSLLLAARDSFKLAKGRMDCPWLRTTASETHAYSKPISSSIQWSRFGGLSPIPDSSPPNASSGSFEQPSTQTSVQTGNSNAQHQDSPDSSPRKLPENEEDVGTHVQIAEKMGLQKRLERLEQRMQVLEDQVALDRRK</sequence>
<evidence type="ECO:0000313" key="3">
    <source>
        <dbReference type="EMBL" id="KAF2210266.1"/>
    </source>
</evidence>
<feature type="compositionally biased region" description="Polar residues" evidence="2">
    <location>
        <begin position="640"/>
        <end position="654"/>
    </location>
</feature>
<reference evidence="3" key="1">
    <citation type="journal article" date="2020" name="Stud. Mycol.">
        <title>101 Dothideomycetes genomes: a test case for predicting lifestyles and emergence of pathogens.</title>
        <authorList>
            <person name="Haridas S."/>
            <person name="Albert R."/>
            <person name="Binder M."/>
            <person name="Bloem J."/>
            <person name="Labutti K."/>
            <person name="Salamov A."/>
            <person name="Andreopoulos B."/>
            <person name="Baker S."/>
            <person name="Barry K."/>
            <person name="Bills G."/>
            <person name="Bluhm B."/>
            <person name="Cannon C."/>
            <person name="Castanera R."/>
            <person name="Culley D."/>
            <person name="Daum C."/>
            <person name="Ezra D."/>
            <person name="Gonzalez J."/>
            <person name="Henrissat B."/>
            <person name="Kuo A."/>
            <person name="Liang C."/>
            <person name="Lipzen A."/>
            <person name="Lutzoni F."/>
            <person name="Magnuson J."/>
            <person name="Mondo S."/>
            <person name="Nolan M."/>
            <person name="Ohm R."/>
            <person name="Pangilinan J."/>
            <person name="Park H.-J."/>
            <person name="Ramirez L."/>
            <person name="Alfaro M."/>
            <person name="Sun H."/>
            <person name="Tritt A."/>
            <person name="Yoshinaga Y."/>
            <person name="Zwiers L.-H."/>
            <person name="Turgeon B."/>
            <person name="Goodwin S."/>
            <person name="Spatafora J."/>
            <person name="Crous P."/>
            <person name="Grigoriev I."/>
        </authorList>
    </citation>
    <scope>NUCLEOTIDE SEQUENCE</scope>
    <source>
        <strain evidence="3">SCOH1-5</strain>
    </source>
</reference>
<dbReference type="AlphaFoldDB" id="A0A6A6FA43"/>
<feature type="region of interest" description="Disordered" evidence="2">
    <location>
        <begin position="1"/>
        <end position="37"/>
    </location>
</feature>
<gene>
    <name evidence="3" type="ORF">CERZMDRAFT_106875</name>
</gene>
<feature type="region of interest" description="Disordered" evidence="2">
    <location>
        <begin position="758"/>
        <end position="822"/>
    </location>
</feature>
<feature type="region of interest" description="Disordered" evidence="2">
    <location>
        <begin position="108"/>
        <end position="146"/>
    </location>
</feature>
<evidence type="ECO:0000313" key="4">
    <source>
        <dbReference type="Proteomes" id="UP000799539"/>
    </source>
</evidence>
<dbReference type="Proteomes" id="UP000799539">
    <property type="component" value="Unassembled WGS sequence"/>
</dbReference>
<name>A0A6A6FA43_9PEZI</name>
<feature type="compositionally biased region" description="Basic residues" evidence="2">
    <location>
        <begin position="406"/>
        <end position="419"/>
    </location>
</feature>
<feature type="compositionally biased region" description="Polar residues" evidence="2">
    <location>
        <begin position="770"/>
        <end position="802"/>
    </location>
</feature>
<protein>
    <submittedName>
        <fullName evidence="3">Uncharacterized protein</fullName>
    </submittedName>
</protein>
<feature type="region of interest" description="Disordered" evidence="2">
    <location>
        <begin position="577"/>
        <end position="673"/>
    </location>
</feature>
<feature type="coiled-coil region" evidence="1">
    <location>
        <begin position="823"/>
        <end position="850"/>
    </location>
</feature>
<organism evidence="3 4">
    <name type="scientific">Cercospora zeae-maydis SCOH1-5</name>
    <dbReference type="NCBI Taxonomy" id="717836"/>
    <lineage>
        <taxon>Eukaryota</taxon>
        <taxon>Fungi</taxon>
        <taxon>Dikarya</taxon>
        <taxon>Ascomycota</taxon>
        <taxon>Pezizomycotina</taxon>
        <taxon>Dothideomycetes</taxon>
        <taxon>Dothideomycetidae</taxon>
        <taxon>Mycosphaerellales</taxon>
        <taxon>Mycosphaerellaceae</taxon>
        <taxon>Cercospora</taxon>
    </lineage>
</organism>
<feature type="region of interest" description="Disordered" evidence="2">
    <location>
        <begin position="227"/>
        <end position="313"/>
    </location>
</feature>
<dbReference type="OrthoDB" id="3915580at2759"/>
<proteinExistence type="predicted"/>
<feature type="region of interest" description="Disordered" evidence="2">
    <location>
        <begin position="504"/>
        <end position="540"/>
    </location>
</feature>
<keyword evidence="4" id="KW-1185">Reference proteome</keyword>
<evidence type="ECO:0000256" key="2">
    <source>
        <dbReference type="SAM" id="MobiDB-lite"/>
    </source>
</evidence>
<dbReference type="EMBL" id="ML992682">
    <property type="protein sequence ID" value="KAF2210266.1"/>
    <property type="molecule type" value="Genomic_DNA"/>
</dbReference>
<keyword evidence="1" id="KW-0175">Coiled coil</keyword>